<reference evidence="1" key="1">
    <citation type="journal article" date="2015" name="Nature">
        <title>Complex archaea that bridge the gap between prokaryotes and eukaryotes.</title>
        <authorList>
            <person name="Spang A."/>
            <person name="Saw J.H."/>
            <person name="Jorgensen S.L."/>
            <person name="Zaremba-Niedzwiedzka K."/>
            <person name="Martijn J."/>
            <person name="Lind A.E."/>
            <person name="van Eijk R."/>
            <person name="Schleper C."/>
            <person name="Guy L."/>
            <person name="Ettema T.J."/>
        </authorList>
    </citation>
    <scope>NUCLEOTIDE SEQUENCE</scope>
</reference>
<proteinExistence type="predicted"/>
<evidence type="ECO:0000313" key="1">
    <source>
        <dbReference type="EMBL" id="KKN59625.1"/>
    </source>
</evidence>
<organism evidence="1">
    <name type="scientific">marine sediment metagenome</name>
    <dbReference type="NCBI Taxonomy" id="412755"/>
    <lineage>
        <taxon>unclassified sequences</taxon>
        <taxon>metagenomes</taxon>
        <taxon>ecological metagenomes</taxon>
    </lineage>
</organism>
<sequence>MGKEEEPYEQFRKIILTEEDIKLREKFRRKERKRAKMNDDELKIELEIHPKSTIHNYGILIPMDIYLKLYRIQAEKICEQGCDDYMINGQIVKILEKHFENYKDKK</sequence>
<comment type="caution">
    <text evidence="1">The sequence shown here is derived from an EMBL/GenBank/DDBJ whole genome shotgun (WGS) entry which is preliminary data.</text>
</comment>
<dbReference type="AlphaFoldDB" id="A0A0F9RT49"/>
<dbReference type="EMBL" id="LAZR01000720">
    <property type="protein sequence ID" value="KKN59625.1"/>
    <property type="molecule type" value="Genomic_DNA"/>
</dbReference>
<accession>A0A0F9RT49</accession>
<gene>
    <name evidence="1" type="ORF">LCGC14_0540220</name>
</gene>
<protein>
    <submittedName>
        <fullName evidence="1">Uncharacterized protein</fullName>
    </submittedName>
</protein>
<name>A0A0F9RT49_9ZZZZ</name>